<keyword evidence="6" id="KW-1185">Reference proteome</keyword>
<feature type="domain" description="Tail sheath protein subtilisin-like" evidence="3">
    <location>
        <begin position="792"/>
        <end position="929"/>
    </location>
</feature>
<gene>
    <name evidence="5" type="ORF">GCM10007898_34850</name>
</gene>
<feature type="region of interest" description="Disordered" evidence="2">
    <location>
        <begin position="694"/>
        <end position="717"/>
    </location>
</feature>
<name>A0ABQ5XHD4_9GAMM</name>
<organism evidence="5 6">
    <name type="scientific">Dyella flagellata</name>
    <dbReference type="NCBI Taxonomy" id="1867833"/>
    <lineage>
        <taxon>Bacteria</taxon>
        <taxon>Pseudomonadati</taxon>
        <taxon>Pseudomonadota</taxon>
        <taxon>Gammaproteobacteria</taxon>
        <taxon>Lysobacterales</taxon>
        <taxon>Rhodanobacteraceae</taxon>
        <taxon>Dyella</taxon>
    </lineage>
</organism>
<evidence type="ECO:0000256" key="2">
    <source>
        <dbReference type="SAM" id="MobiDB-lite"/>
    </source>
</evidence>
<evidence type="ECO:0008006" key="7">
    <source>
        <dbReference type="Google" id="ProtNLM"/>
    </source>
</evidence>
<dbReference type="Pfam" id="PF17482">
    <property type="entry name" value="Phage_sheath_1C"/>
    <property type="match status" value="1"/>
</dbReference>
<comment type="caution">
    <text evidence="5">The sequence shown here is derived from an EMBL/GenBank/DDBJ whole genome shotgun (WGS) entry which is preliminary data.</text>
</comment>
<feature type="region of interest" description="Disordered" evidence="2">
    <location>
        <begin position="729"/>
        <end position="752"/>
    </location>
</feature>
<feature type="compositionally biased region" description="Basic and acidic residues" evidence="2">
    <location>
        <begin position="703"/>
        <end position="712"/>
    </location>
</feature>
<feature type="domain" description="Tail sheath protein C-terminal" evidence="4">
    <location>
        <begin position="951"/>
        <end position="1056"/>
    </location>
</feature>
<proteinExistence type="inferred from homology"/>
<dbReference type="InterPro" id="IPR035089">
    <property type="entry name" value="Phage_sheath_subtilisin"/>
</dbReference>
<comment type="similarity">
    <text evidence="1">Belongs to the myoviridae tail sheath protein family.</text>
</comment>
<dbReference type="EMBL" id="BSOA01000044">
    <property type="protein sequence ID" value="GLQ89910.1"/>
    <property type="molecule type" value="Genomic_DNA"/>
</dbReference>
<dbReference type="Gene3D" id="3.40.50.11780">
    <property type="match status" value="2"/>
</dbReference>
<evidence type="ECO:0000313" key="6">
    <source>
        <dbReference type="Proteomes" id="UP001156627"/>
    </source>
</evidence>
<dbReference type="Proteomes" id="UP001156627">
    <property type="component" value="Unassembled WGS sequence"/>
</dbReference>
<evidence type="ECO:0000259" key="4">
    <source>
        <dbReference type="Pfam" id="PF17482"/>
    </source>
</evidence>
<dbReference type="InterPro" id="IPR052042">
    <property type="entry name" value="Tail_sheath_structural"/>
</dbReference>
<evidence type="ECO:0000256" key="1">
    <source>
        <dbReference type="ARBA" id="ARBA00008005"/>
    </source>
</evidence>
<evidence type="ECO:0000259" key="3">
    <source>
        <dbReference type="Pfam" id="PF04984"/>
    </source>
</evidence>
<accession>A0ABQ5XHD4</accession>
<protein>
    <recommendedName>
        <fullName evidence="7">Phage tail sheath protein</fullName>
    </recommendedName>
</protein>
<reference evidence="6" key="1">
    <citation type="journal article" date="2019" name="Int. J. Syst. Evol. Microbiol.">
        <title>The Global Catalogue of Microorganisms (GCM) 10K type strain sequencing project: providing services to taxonomists for standard genome sequencing and annotation.</title>
        <authorList>
            <consortium name="The Broad Institute Genomics Platform"/>
            <consortium name="The Broad Institute Genome Sequencing Center for Infectious Disease"/>
            <person name="Wu L."/>
            <person name="Ma J."/>
        </authorList>
    </citation>
    <scope>NUCLEOTIDE SEQUENCE [LARGE SCALE GENOMIC DNA]</scope>
    <source>
        <strain evidence="6">NBRC 111981</strain>
    </source>
</reference>
<dbReference type="InterPro" id="IPR020287">
    <property type="entry name" value="Tail_sheath_C"/>
</dbReference>
<dbReference type="PANTHER" id="PTHR35861">
    <property type="match status" value="1"/>
</dbReference>
<dbReference type="RefSeq" id="WP_284333346.1">
    <property type="nucleotide sequence ID" value="NZ_BSOA01000044.1"/>
</dbReference>
<dbReference type="PANTHER" id="PTHR35861:SF1">
    <property type="entry name" value="PHAGE TAIL SHEATH PROTEIN"/>
    <property type="match status" value="1"/>
</dbReference>
<sequence>MPEYLAPAVYIEEVDTGSKPIEGVSTSTAGMLGMTERGPVNVPILVTSVGDYNYWFGERLDAADFTGGTCFLPHAVEGFFTNGGQRLFVTRVLETDSAEFAETKLFDRGTAAAASTRLLTGVGTSPPSSEIYVLSNAGLSVTVPPTWVQIGNGSSAEFRTIVTPASTPNNVTVRLPLQYSYDNAAAAVTVDHFAAAPAVTSSPHLLTAISPGDTTITIDSNAGITANTIIRVGSVANGNEELLYATGAATPAGSGSFLLSLSAPAMFVHSGGHLTDTIDVLNNFAPDPPAAAADSTTLAAPGNAVSAGNTVMFLAAPANFATEGDLLRISDGQHIELRRIGDLGTLPLAAPAYASYLAGASVQECTVSDDVYGDRILTADAPAGSLSITLDKRQSLSAGDVLRIGAAADPLREYVTIAAINDRQSGLDPGTVTLAAPLQRKWNNTDHARAQSVTPTSTPTSALSMAAAAGDSSLIVSDINALTANSIVCITASGIAYYHTLAAAPAVIHAQPVTLNSALNLMHAAGEPVIARKPLLTVKALDQGAWGNRLRVAVTDNAPPNSQPLANSTIRSIQDNQHLRLMTANGIEPGTVLKRVDASGNTLSTHKVIKLDRQSDSLITLDATTPLPGAAAIGDRVVSQEFQLNVYLLRQPDPAVPTRNESILTVESFPYLSMDPRHSRYVHKVIGTTWTIGATPPLDDDGQPLRKSDQRSEGGSWLIRIRDEQSDQSIKQSVRLGPTPLVDTLPSGATQPARMALTRGDDAVSSVSDSTYIGEDNIEPELRTGVYSLRNEEEISIVSVPGRTSAALQGALIAHCENMLYRFAVLDGPPPPDDQLTDVQTQRQQFDTKYAALYHPWLVIPDPYPTNLDSIADYPIPPSGHVLGVYARVDNDRGVQKAPANEVVSGITGLTRRLNKAEQDILNPAPVNINVIRDFRNDYLGLRVYGARVITSDPDWKYVNVRRLLIFIEASLNSGLQWVVFEPNAEPLWARVRRSISNFLTEVWRSGALEGTKTEEAFFVRCDRTTMTQSDIDNGRLICLVGVAPVKPAEFVIVRIGLWTAGADN</sequence>
<evidence type="ECO:0000313" key="5">
    <source>
        <dbReference type="EMBL" id="GLQ89910.1"/>
    </source>
</evidence>
<dbReference type="Pfam" id="PF04984">
    <property type="entry name" value="Phage_sheath_1"/>
    <property type="match status" value="1"/>
</dbReference>